<dbReference type="SMART" id="SM01078">
    <property type="entry name" value="CGGC"/>
    <property type="match status" value="1"/>
</dbReference>
<accession>A0A9D6V3I7</accession>
<evidence type="ECO:0000313" key="3">
    <source>
        <dbReference type="Proteomes" id="UP000807825"/>
    </source>
</evidence>
<evidence type="ECO:0000259" key="1">
    <source>
        <dbReference type="SMART" id="SM01078"/>
    </source>
</evidence>
<name>A0A9D6V3I7_9BACT</name>
<dbReference type="EMBL" id="JACRDE010000304">
    <property type="protein sequence ID" value="MBI5250083.1"/>
    <property type="molecule type" value="Genomic_DNA"/>
</dbReference>
<sequence length="119" mass="13082">MEKILIIGCRKTMDQICFGCTRCLTAFNRNQGEFVRYMKQEAELIGLTACADCPGTILVPRLALQWNSPLGEVPTKIHLAPCLVKCPHGQAIVDEVKAKCGIEIIEGTHPYQHVGAIFG</sequence>
<gene>
    <name evidence="2" type="ORF">HY912_11375</name>
</gene>
<evidence type="ECO:0000313" key="2">
    <source>
        <dbReference type="EMBL" id="MBI5250083.1"/>
    </source>
</evidence>
<comment type="caution">
    <text evidence="2">The sequence shown here is derived from an EMBL/GenBank/DDBJ whole genome shotgun (WGS) entry which is preliminary data.</text>
</comment>
<reference evidence="2" key="1">
    <citation type="submission" date="2020-07" db="EMBL/GenBank/DDBJ databases">
        <title>Huge and variable diversity of episymbiotic CPR bacteria and DPANN archaea in groundwater ecosystems.</title>
        <authorList>
            <person name="He C.Y."/>
            <person name="Keren R."/>
            <person name="Whittaker M."/>
            <person name="Farag I.F."/>
            <person name="Doudna J."/>
            <person name="Cate J.H.D."/>
            <person name="Banfield J.F."/>
        </authorList>
    </citation>
    <scope>NUCLEOTIDE SEQUENCE</scope>
    <source>
        <strain evidence="2">NC_groundwater_1664_Pr3_B-0.1um_52_9</strain>
    </source>
</reference>
<dbReference type="InterPro" id="IPR014925">
    <property type="entry name" value="CGGC_dom"/>
</dbReference>
<dbReference type="Pfam" id="PF08821">
    <property type="entry name" value="CGGC"/>
    <property type="match status" value="1"/>
</dbReference>
<dbReference type="AlphaFoldDB" id="A0A9D6V3I7"/>
<organism evidence="2 3">
    <name type="scientific">Desulfomonile tiedjei</name>
    <dbReference type="NCBI Taxonomy" id="2358"/>
    <lineage>
        <taxon>Bacteria</taxon>
        <taxon>Pseudomonadati</taxon>
        <taxon>Thermodesulfobacteriota</taxon>
        <taxon>Desulfomonilia</taxon>
        <taxon>Desulfomonilales</taxon>
        <taxon>Desulfomonilaceae</taxon>
        <taxon>Desulfomonile</taxon>
    </lineage>
</organism>
<dbReference type="Proteomes" id="UP000807825">
    <property type="component" value="Unassembled WGS sequence"/>
</dbReference>
<feature type="domain" description="CGGC" evidence="1">
    <location>
        <begin position="3"/>
        <end position="109"/>
    </location>
</feature>
<protein>
    <submittedName>
        <fullName evidence="2">CGGC domain-containing protein</fullName>
    </submittedName>
</protein>
<proteinExistence type="predicted"/>